<sequence length="104" mass="10560">MRVRVPSGAPLFVRLAKEGGDEAMDELSVEKLSEVQASLAPVVERLGEASVVLASRAVPLLGIPPATAPPAAVPLAKQLSAHAAPVALSAPLVSQSIPTLAQPI</sequence>
<reference evidence="1" key="1">
    <citation type="journal article" date="2011" name="PLoS ONE">
        <title>Ralstonia syzygii, the Blood Disease Bacterium and some Asian R. solanacearum strains form a single genomic species despite divergent lifestyles.</title>
        <authorList>
            <person name="Remenant B."/>
            <person name="de Cambiaire J.C."/>
            <person name="Cellier G."/>
            <person name="Jacobs J.M."/>
            <person name="Mangenot S."/>
            <person name="Barbe V."/>
            <person name="Lajus A."/>
            <person name="Vallenet D."/>
            <person name="Medigue C."/>
            <person name="Fegan M."/>
            <person name="Allen C."/>
            <person name="Prior P."/>
        </authorList>
    </citation>
    <scope>NUCLEOTIDE SEQUENCE</scope>
    <source>
        <strain evidence="1">R24</strain>
    </source>
</reference>
<reference evidence="1" key="2">
    <citation type="submission" date="2011-04" db="EMBL/GenBank/DDBJ databases">
        <authorList>
            <person name="Genoscope - CEA"/>
        </authorList>
    </citation>
    <scope>NUCLEOTIDE SEQUENCE</scope>
    <source>
        <strain evidence="1">R24</strain>
    </source>
</reference>
<protein>
    <submittedName>
        <fullName evidence="1">Uncharacterized protein</fullName>
    </submittedName>
</protein>
<organism evidence="1">
    <name type="scientific">Ralstonia syzygii R24</name>
    <dbReference type="NCBI Taxonomy" id="907261"/>
    <lineage>
        <taxon>Bacteria</taxon>
        <taxon>Pseudomonadati</taxon>
        <taxon>Pseudomonadota</taxon>
        <taxon>Betaproteobacteria</taxon>
        <taxon>Burkholderiales</taxon>
        <taxon>Burkholderiaceae</taxon>
        <taxon>Ralstonia</taxon>
        <taxon>Ralstonia solanacearum species complex</taxon>
    </lineage>
</organism>
<dbReference type="AlphaFoldDB" id="G3A9R7"/>
<dbReference type="EMBL" id="FR854090">
    <property type="protein sequence ID" value="CCA88033.1"/>
    <property type="molecule type" value="Genomic_DNA"/>
</dbReference>
<accession>G3A9R7</accession>
<proteinExistence type="predicted"/>
<evidence type="ECO:0000313" key="1">
    <source>
        <dbReference type="EMBL" id="CCA88033.1"/>
    </source>
</evidence>
<gene>
    <name evidence="1" type="ORF">RALSY_mp10570</name>
</gene>
<name>G3A9R7_9RALS</name>